<organism evidence="2">
    <name type="scientific">marine sediment metagenome</name>
    <dbReference type="NCBI Taxonomy" id="412755"/>
    <lineage>
        <taxon>unclassified sequences</taxon>
        <taxon>metagenomes</taxon>
        <taxon>ecological metagenomes</taxon>
    </lineage>
</organism>
<accession>X1PBT6</accession>
<dbReference type="PANTHER" id="PTHR36454:SF1">
    <property type="entry name" value="DUF1015 DOMAIN-CONTAINING PROTEIN"/>
    <property type="match status" value="1"/>
</dbReference>
<dbReference type="EMBL" id="BARV01035099">
    <property type="protein sequence ID" value="GAI53787.1"/>
    <property type="molecule type" value="Genomic_DNA"/>
</dbReference>
<evidence type="ECO:0000313" key="2">
    <source>
        <dbReference type="EMBL" id="GAI53787.1"/>
    </source>
</evidence>
<dbReference type="PANTHER" id="PTHR36454">
    <property type="entry name" value="LMO2823 PROTEIN"/>
    <property type="match status" value="1"/>
</dbReference>
<feature type="non-terminal residue" evidence="2">
    <location>
        <position position="239"/>
    </location>
</feature>
<feature type="domain" description="Pus10-like C-terminal" evidence="1">
    <location>
        <begin position="2"/>
        <end position="93"/>
    </location>
</feature>
<name>X1PBT6_9ZZZZ</name>
<gene>
    <name evidence="2" type="ORF">S06H3_54820</name>
</gene>
<dbReference type="Gene3D" id="3.30.70.2510">
    <property type="match status" value="1"/>
</dbReference>
<dbReference type="Pfam" id="PF06245">
    <property type="entry name" value="DUF1015"/>
    <property type="match status" value="1"/>
</dbReference>
<protein>
    <recommendedName>
        <fullName evidence="1">Pus10-like C-terminal domain-containing protein</fullName>
    </recommendedName>
</protein>
<proteinExistence type="predicted"/>
<comment type="caution">
    <text evidence="2">The sequence shown here is derived from an EMBL/GenBank/DDBJ whole genome shotgun (WGS) entry which is preliminary data.</text>
</comment>
<dbReference type="AlphaFoldDB" id="X1PBT6"/>
<evidence type="ECO:0000259" key="1">
    <source>
        <dbReference type="Pfam" id="PF21238"/>
    </source>
</evidence>
<dbReference type="Pfam" id="PF21238">
    <property type="entry name" value="Pus10_C"/>
    <property type="match status" value="1"/>
</dbReference>
<reference evidence="2" key="1">
    <citation type="journal article" date="2014" name="Front. Microbiol.">
        <title>High frequency of phylogenetically diverse reductive dehalogenase-homologous genes in deep subseafloor sedimentary metagenomes.</title>
        <authorList>
            <person name="Kawai M."/>
            <person name="Futagami T."/>
            <person name="Toyoda A."/>
            <person name="Takaki Y."/>
            <person name="Nishi S."/>
            <person name="Hori S."/>
            <person name="Arai W."/>
            <person name="Tsubouchi T."/>
            <person name="Morono Y."/>
            <person name="Uchiyama I."/>
            <person name="Ito T."/>
            <person name="Fujiyama A."/>
            <person name="Inagaki F."/>
            <person name="Takami H."/>
        </authorList>
    </citation>
    <scope>NUCLEOTIDE SEQUENCE</scope>
    <source>
        <strain evidence="2">Expedition CK06-06</strain>
    </source>
</reference>
<feature type="non-terminal residue" evidence="2">
    <location>
        <position position="1"/>
    </location>
</feature>
<dbReference type="InterPro" id="IPR048741">
    <property type="entry name" value="Pus10-like_C"/>
</dbReference>
<dbReference type="InterPro" id="IPR008323">
    <property type="entry name" value="UCP033563"/>
</dbReference>
<sequence>GCGREDIDALMLGSGRPFVLEIKNPKKRTIDLAILTSEINSYTKDRVEISNLRFSDRKEIARIKNAEFQKTYYIIIEGEKPIKKEKLKEVAQILQGITYNKEKIGNLDDVMSPPYDIISEEMQNKLYGKHQNNFVKLILGKQFPSDTKEDNRYTRAKQLFDEWQENSILLESEKNAIFPYKVEYILNNETRTMNGFFVLLRLDPDYEVVKAHEKTLSKPKADRLDLMRACKANLEPIQL</sequence>